<keyword evidence="2" id="KW-1185">Reference proteome</keyword>
<dbReference type="Proteomes" id="UP001219518">
    <property type="component" value="Unassembled WGS sequence"/>
</dbReference>
<proteinExistence type="predicted"/>
<gene>
    <name evidence="1" type="ORF">KUF71_015091</name>
</gene>
<dbReference type="EMBL" id="JAHWGI010001270">
    <property type="protein sequence ID" value="KAK3926755.1"/>
    <property type="molecule type" value="Genomic_DNA"/>
</dbReference>
<dbReference type="AlphaFoldDB" id="A0AAE1HSP0"/>
<reference evidence="1" key="2">
    <citation type="journal article" date="2023" name="BMC Genomics">
        <title>Pest status, molecular evolution, and epigenetic factors derived from the genome assembly of Frankliniella fusca, a thysanopteran phytovirus vector.</title>
        <authorList>
            <person name="Catto M.A."/>
            <person name="Labadie P.E."/>
            <person name="Jacobson A.L."/>
            <person name="Kennedy G.G."/>
            <person name="Srinivasan R."/>
            <person name="Hunt B.G."/>
        </authorList>
    </citation>
    <scope>NUCLEOTIDE SEQUENCE</scope>
    <source>
        <strain evidence="1">PL_HMW_Pooled</strain>
    </source>
</reference>
<name>A0AAE1HSP0_9NEOP</name>
<sequence length="63" mass="7115">ISVLSGRFTWGSAPPLSTGLCTRTELLKRTKNEEALYPKDAQLPKQMWTSRVCEYPRMLASIS</sequence>
<organism evidence="1 2">
    <name type="scientific">Frankliniella fusca</name>
    <dbReference type="NCBI Taxonomy" id="407009"/>
    <lineage>
        <taxon>Eukaryota</taxon>
        <taxon>Metazoa</taxon>
        <taxon>Ecdysozoa</taxon>
        <taxon>Arthropoda</taxon>
        <taxon>Hexapoda</taxon>
        <taxon>Insecta</taxon>
        <taxon>Pterygota</taxon>
        <taxon>Neoptera</taxon>
        <taxon>Paraneoptera</taxon>
        <taxon>Thysanoptera</taxon>
        <taxon>Terebrantia</taxon>
        <taxon>Thripoidea</taxon>
        <taxon>Thripidae</taxon>
        <taxon>Frankliniella</taxon>
    </lineage>
</organism>
<reference evidence="1" key="1">
    <citation type="submission" date="2021-07" db="EMBL/GenBank/DDBJ databases">
        <authorList>
            <person name="Catto M.A."/>
            <person name="Jacobson A."/>
            <person name="Kennedy G."/>
            <person name="Labadie P."/>
            <person name="Hunt B.G."/>
            <person name="Srinivasan R."/>
        </authorList>
    </citation>
    <scope>NUCLEOTIDE SEQUENCE</scope>
    <source>
        <strain evidence="1">PL_HMW_Pooled</strain>
        <tissue evidence="1">Head</tissue>
    </source>
</reference>
<protein>
    <submittedName>
        <fullName evidence="1">Prenyltransferase fsdK</fullName>
    </submittedName>
</protein>
<feature type="non-terminal residue" evidence="1">
    <location>
        <position position="1"/>
    </location>
</feature>
<accession>A0AAE1HSP0</accession>
<evidence type="ECO:0000313" key="1">
    <source>
        <dbReference type="EMBL" id="KAK3926755.1"/>
    </source>
</evidence>
<evidence type="ECO:0000313" key="2">
    <source>
        <dbReference type="Proteomes" id="UP001219518"/>
    </source>
</evidence>
<comment type="caution">
    <text evidence="1">The sequence shown here is derived from an EMBL/GenBank/DDBJ whole genome shotgun (WGS) entry which is preliminary data.</text>
</comment>